<accession>A0A1T3P0G4</accession>
<dbReference type="InterPro" id="IPR027273">
    <property type="entry name" value="Neocarzinostatin-like"/>
</dbReference>
<keyword evidence="1" id="KW-0732">Signal</keyword>
<evidence type="ECO:0000256" key="1">
    <source>
        <dbReference type="SAM" id="SignalP"/>
    </source>
</evidence>
<name>A0A1T3P0G4_9ACTN</name>
<gene>
    <name evidence="2" type="ORF">B4N89_17210</name>
</gene>
<feature type="chain" id="PRO_5012074863" description="Htaa domain-containing protein" evidence="1">
    <location>
        <begin position="39"/>
        <end position="463"/>
    </location>
</feature>
<dbReference type="EMBL" id="MWQN01000001">
    <property type="protein sequence ID" value="OPC82445.1"/>
    <property type="molecule type" value="Genomic_DNA"/>
</dbReference>
<dbReference type="Proteomes" id="UP000190037">
    <property type="component" value="Unassembled WGS sequence"/>
</dbReference>
<evidence type="ECO:0000313" key="2">
    <source>
        <dbReference type="EMBL" id="OPC82445.1"/>
    </source>
</evidence>
<comment type="caution">
    <text evidence="2">The sequence shown here is derived from an EMBL/GenBank/DDBJ whole genome shotgun (WGS) entry which is preliminary data.</text>
</comment>
<evidence type="ECO:0008006" key="4">
    <source>
        <dbReference type="Google" id="ProtNLM"/>
    </source>
</evidence>
<dbReference type="STRING" id="159449.B4N89_17210"/>
<dbReference type="Gene3D" id="2.60.40.230">
    <property type="entry name" value="Neocarzinostatin-like"/>
    <property type="match status" value="2"/>
</dbReference>
<protein>
    <recommendedName>
        <fullName evidence="4">Htaa domain-containing protein</fullName>
    </recommendedName>
</protein>
<sequence length="463" mass="46545">MTNGTRHRPASRLIRWGAIGATGALAVAGVSLASPAQAAGTPAVSVSPSVGIDPDGATITVNGTGFDKTRNSGNGVYVLFGPKIDDYYTNAGAYGAQAWVAGSKMSADGAFTTTLDVKAKYTDGNGKEVDCLKQECRVVTFAAHGASMTDRSQDTFTPVAFKNTTPPPAPKLTVTPATGANPDGQNFTVTGTGFDPVRDGGNGVYVAFGPKGADWNTNPAPYQATKWVRTTPGNSPGQAKLNADGSFSLTLDGMKAKYKNKDGVEYDCAVTTCHVVAFAAHGSPDRSQDTFVPVAFKAPTNPGPGTGYQVITTDVQGGPLTLGVGGTDVALPGVTLNGKDAFTGGALNPLTVSDARGTNAGWTLTGQASDLTSAGGRIVGDNLGWTPTAKSVTGTLPTGGTTASVTPGAQADPGTGLGRARTLCSSAPGASAGSFECGGALKLGVPGLTVPGTYTGTLTLTLI</sequence>
<reference evidence="2 3" key="1">
    <citation type="submission" date="2017-03" db="EMBL/GenBank/DDBJ databases">
        <title>Draft genome sequence of Streptomyces scabrisporus NF3, endophyte isolated from Amphipterygium adstringens.</title>
        <authorList>
            <person name="Vazquez M."/>
            <person name="Ceapa C.D."/>
            <person name="Rodriguez Luna D."/>
            <person name="Sanchez Esquivel S."/>
        </authorList>
    </citation>
    <scope>NUCLEOTIDE SEQUENCE [LARGE SCALE GENOMIC DNA]</scope>
    <source>
        <strain evidence="2 3">NF3</strain>
    </source>
</reference>
<feature type="signal peptide" evidence="1">
    <location>
        <begin position="1"/>
        <end position="38"/>
    </location>
</feature>
<evidence type="ECO:0000313" key="3">
    <source>
        <dbReference type="Proteomes" id="UP000190037"/>
    </source>
</evidence>
<dbReference type="OrthoDB" id="4451361at2"/>
<dbReference type="AlphaFoldDB" id="A0A1T3P0G4"/>
<dbReference type="SUPFAM" id="SSF49319">
    <property type="entry name" value="Actinoxanthin-like"/>
    <property type="match status" value="2"/>
</dbReference>
<organism evidence="2 3">
    <name type="scientific">Embleya scabrispora</name>
    <dbReference type="NCBI Taxonomy" id="159449"/>
    <lineage>
        <taxon>Bacteria</taxon>
        <taxon>Bacillati</taxon>
        <taxon>Actinomycetota</taxon>
        <taxon>Actinomycetes</taxon>
        <taxon>Kitasatosporales</taxon>
        <taxon>Streptomycetaceae</taxon>
        <taxon>Embleya</taxon>
    </lineage>
</organism>
<dbReference type="RefSeq" id="WP_078976710.1">
    <property type="nucleotide sequence ID" value="NZ_MWQN01000001.1"/>
</dbReference>
<proteinExistence type="predicted"/>
<keyword evidence="3" id="KW-1185">Reference proteome</keyword>